<dbReference type="PANTHER" id="PTHR47186">
    <property type="entry name" value="LEUCINE-RICH REPEAT-CONTAINING PROTEIN 57"/>
    <property type="match status" value="1"/>
</dbReference>
<feature type="region of interest" description="Disordered" evidence="2">
    <location>
        <begin position="913"/>
        <end position="945"/>
    </location>
</feature>
<protein>
    <submittedName>
        <fullName evidence="4">NB-ARC domains-containing protein</fullName>
    </submittedName>
</protein>
<evidence type="ECO:0000256" key="1">
    <source>
        <dbReference type="ARBA" id="ARBA00022737"/>
    </source>
</evidence>
<accession>A0A2U1LTS8</accession>
<dbReference type="SUPFAM" id="SSF52058">
    <property type="entry name" value="L domain-like"/>
    <property type="match status" value="1"/>
</dbReference>
<comment type="caution">
    <text evidence="4">The sequence shown here is derived from an EMBL/GenBank/DDBJ whole genome shotgun (WGS) entry which is preliminary data.</text>
</comment>
<gene>
    <name evidence="4" type="ORF">CTI12_AA454060</name>
</gene>
<keyword evidence="1" id="KW-0677">Repeat</keyword>
<dbReference type="SUPFAM" id="SSF56281">
    <property type="entry name" value="Metallo-hydrolase/oxidoreductase"/>
    <property type="match status" value="1"/>
</dbReference>
<dbReference type="InterPro" id="IPR055414">
    <property type="entry name" value="LRR_R13L4/SHOC2-like"/>
</dbReference>
<feature type="region of interest" description="Disordered" evidence="2">
    <location>
        <begin position="791"/>
        <end position="850"/>
    </location>
</feature>
<evidence type="ECO:0000313" key="5">
    <source>
        <dbReference type="Proteomes" id="UP000245207"/>
    </source>
</evidence>
<proteinExistence type="predicted"/>
<sequence>MNDLATFVAGEIFSRLDIDVEKNVWKEAFKNCRHMSFVCEEYMTYNKFKAFERANSLRTFLAMPNVVRDAEWQQKFYLSSKILVDILPQLPLLRVLSLSGLEIDEVPECVSNMKHLRYLNLSRTRITQLPESVSNLYNLQTLIVSGYDRLTKLPESVCNLYNLQTLIVSGCDRLKLPDNFLKLKHLRHFDIRDTLLWNMMPLGISKMKSLQTLSDTVEVVENNDSFISWLRNLKNLQAEIYIDGLQKLQSEWDIQEVNLSQKRVSKLHMGWSNVFDDSRNEKLEKEVLDALKPHSDYLKDLKLQSEWDIQEVNLSQKRVSKLHMGWSNVFDDSRNEKLEKEVLDALKPHSDYLKDLVIESYGGKLFPNWIGDPSFLRLTNVCIRKCGNCMFLPPLGELPSLLTLVIEGLNEVKVVDSEFLGTGTAFPKLESLRIKKMRGWEVWSTKSGVVGAVMFPCLQELFIEDCPNLGEVSLEPLHSLRVLHLSGCGDGVLRSLIRAASSVTTLNIYGITGLSDELAEIVAALPRKLIVYVTHHHRDHVDGLSTVQKTNPDACLLVHENTMNRISKDDWSGGCTTVSGTEDICIGGERLRIIFAPGHTDGHLALLHVSTNSLIVGDHCVGQGSAFLDINSGGNMSAIEAGSNTLFDIVAYTYAEVDRAYWIPAASNVRLHVDHLAHQNKLPTDFSLENFSDSCSQFTAQLQEFSQRKFQSTCTVHFFSRWIWAYLKSRLRQKNINFRATMLIGAVTASGIAMLYSARKENTESSPVHTDKNKSVLPVVNEDCVNDSNTSVEVNKESNCENNDVNKNASVDSSGVDSNEVNKNGDGNVNNANKAENREEPKKTYASVTKHSDMYDDNKLEFIPTVLDNLGNENGVGRTEYARVLVEFEAEKGFKNQVDVQYRDELAKENVTNKKVGGNGDTQNMYRKPPQPTKTGNGKENNIAPKNTWQFRQQKQQWSKKTNNDKREDNNYAVLVDEDDDSIQGINMLNDKMKVDKFLNLKIQPSPDDIKKWTPEMHEYFKRSWEADREKERQEKGKGMEIHVEDVFEDESLVVRNITANEVNRSSSSILN</sequence>
<dbReference type="AlphaFoldDB" id="A0A2U1LTS8"/>
<dbReference type="STRING" id="35608.A0A2U1LTS8"/>
<dbReference type="OrthoDB" id="1896560at2759"/>
<dbReference type="SMART" id="SM00849">
    <property type="entry name" value="Lactamase_B"/>
    <property type="match status" value="1"/>
</dbReference>
<organism evidence="4 5">
    <name type="scientific">Artemisia annua</name>
    <name type="common">Sweet wormwood</name>
    <dbReference type="NCBI Taxonomy" id="35608"/>
    <lineage>
        <taxon>Eukaryota</taxon>
        <taxon>Viridiplantae</taxon>
        <taxon>Streptophyta</taxon>
        <taxon>Embryophyta</taxon>
        <taxon>Tracheophyta</taxon>
        <taxon>Spermatophyta</taxon>
        <taxon>Magnoliopsida</taxon>
        <taxon>eudicotyledons</taxon>
        <taxon>Gunneridae</taxon>
        <taxon>Pentapetalae</taxon>
        <taxon>asterids</taxon>
        <taxon>campanulids</taxon>
        <taxon>Asterales</taxon>
        <taxon>Asteraceae</taxon>
        <taxon>Asteroideae</taxon>
        <taxon>Anthemideae</taxon>
        <taxon>Artemisiinae</taxon>
        <taxon>Artemisia</taxon>
    </lineage>
</organism>
<feature type="compositionally biased region" description="Low complexity" evidence="2">
    <location>
        <begin position="819"/>
        <end position="834"/>
    </location>
</feature>
<dbReference type="Pfam" id="PF23598">
    <property type="entry name" value="LRR_14"/>
    <property type="match status" value="1"/>
</dbReference>
<dbReference type="PANTHER" id="PTHR47186:SF33">
    <property type="entry name" value="NB-ARC DOMAIN-CONTAINING PROTEIN"/>
    <property type="match status" value="1"/>
</dbReference>
<dbReference type="Gene3D" id="3.80.10.10">
    <property type="entry name" value="Ribonuclease Inhibitor"/>
    <property type="match status" value="2"/>
</dbReference>
<reference evidence="4 5" key="1">
    <citation type="journal article" date="2018" name="Mol. Plant">
        <title>The genome of Artemisia annua provides insight into the evolution of Asteraceae family and artemisinin biosynthesis.</title>
        <authorList>
            <person name="Shen Q."/>
            <person name="Zhang L."/>
            <person name="Liao Z."/>
            <person name="Wang S."/>
            <person name="Yan T."/>
            <person name="Shi P."/>
            <person name="Liu M."/>
            <person name="Fu X."/>
            <person name="Pan Q."/>
            <person name="Wang Y."/>
            <person name="Lv Z."/>
            <person name="Lu X."/>
            <person name="Zhang F."/>
            <person name="Jiang W."/>
            <person name="Ma Y."/>
            <person name="Chen M."/>
            <person name="Hao X."/>
            <person name="Li L."/>
            <person name="Tang Y."/>
            <person name="Lv G."/>
            <person name="Zhou Y."/>
            <person name="Sun X."/>
            <person name="Brodelius P.E."/>
            <person name="Rose J.K.C."/>
            <person name="Tang K."/>
        </authorList>
    </citation>
    <scope>NUCLEOTIDE SEQUENCE [LARGE SCALE GENOMIC DNA]</scope>
    <source>
        <strain evidence="5">cv. Huhao1</strain>
        <tissue evidence="4">Leaf</tissue>
    </source>
</reference>
<dbReference type="InterPro" id="IPR032675">
    <property type="entry name" value="LRR_dom_sf"/>
</dbReference>
<dbReference type="Proteomes" id="UP000245207">
    <property type="component" value="Unassembled WGS sequence"/>
</dbReference>
<evidence type="ECO:0000256" key="2">
    <source>
        <dbReference type="SAM" id="MobiDB-lite"/>
    </source>
</evidence>
<dbReference type="InterPro" id="IPR036866">
    <property type="entry name" value="RibonucZ/Hydroxyglut_hydro"/>
</dbReference>
<feature type="compositionally biased region" description="Polar residues" evidence="2">
    <location>
        <begin position="800"/>
        <end position="817"/>
    </location>
</feature>
<dbReference type="InterPro" id="IPR056789">
    <property type="entry name" value="LRR_R13L1-DRL21"/>
</dbReference>
<dbReference type="Gene3D" id="3.60.15.10">
    <property type="entry name" value="Ribonuclease Z/Hydroxyacylglutathione hydrolase-like"/>
    <property type="match status" value="1"/>
</dbReference>
<keyword evidence="5" id="KW-1185">Reference proteome</keyword>
<feature type="compositionally biased region" description="Polar residues" evidence="2">
    <location>
        <begin position="933"/>
        <end position="945"/>
    </location>
</feature>
<dbReference type="InterPro" id="IPR001279">
    <property type="entry name" value="Metallo-B-lactamas"/>
</dbReference>
<feature type="domain" description="Metallo-beta-lactamase" evidence="3">
    <location>
        <begin position="400"/>
        <end position="657"/>
    </location>
</feature>
<evidence type="ECO:0000259" key="3">
    <source>
        <dbReference type="SMART" id="SM00849"/>
    </source>
</evidence>
<evidence type="ECO:0000313" key="4">
    <source>
        <dbReference type="EMBL" id="PWA52403.1"/>
    </source>
</evidence>
<name>A0A2U1LTS8_ARTAN</name>
<dbReference type="EMBL" id="PKPP01007799">
    <property type="protein sequence ID" value="PWA52403.1"/>
    <property type="molecule type" value="Genomic_DNA"/>
</dbReference>
<dbReference type="Pfam" id="PF25019">
    <property type="entry name" value="LRR_R13L1-DRL21"/>
    <property type="match status" value="1"/>
</dbReference>